<organism evidence="3 4">
    <name type="scientific">Merluccius polli</name>
    <name type="common">Benguela hake</name>
    <name type="synonym">Merluccius cadenati</name>
    <dbReference type="NCBI Taxonomy" id="89951"/>
    <lineage>
        <taxon>Eukaryota</taxon>
        <taxon>Metazoa</taxon>
        <taxon>Chordata</taxon>
        <taxon>Craniata</taxon>
        <taxon>Vertebrata</taxon>
        <taxon>Euteleostomi</taxon>
        <taxon>Actinopterygii</taxon>
        <taxon>Neopterygii</taxon>
        <taxon>Teleostei</taxon>
        <taxon>Neoteleostei</taxon>
        <taxon>Acanthomorphata</taxon>
        <taxon>Zeiogadaria</taxon>
        <taxon>Gadariae</taxon>
        <taxon>Gadiformes</taxon>
        <taxon>Gadoidei</taxon>
        <taxon>Merlucciidae</taxon>
        <taxon>Merluccius</taxon>
    </lineage>
</organism>
<dbReference type="EMBL" id="JAOPHQ010002565">
    <property type="protein sequence ID" value="KAK0146585.1"/>
    <property type="molecule type" value="Genomic_DNA"/>
</dbReference>
<protein>
    <submittedName>
        <fullName evidence="3">Triadin</fullName>
    </submittedName>
</protein>
<comment type="subcellular location">
    <subcellularLocation>
        <location evidence="1">Sarcoplasmic reticulum membrane</location>
        <topology evidence="1">Single-pass type II membrane protein</topology>
    </subcellularLocation>
</comment>
<keyword evidence="2" id="KW-0472">Membrane</keyword>
<evidence type="ECO:0000256" key="2">
    <source>
        <dbReference type="SAM" id="Phobius"/>
    </source>
</evidence>
<evidence type="ECO:0000256" key="1">
    <source>
        <dbReference type="ARBA" id="ARBA00004157"/>
    </source>
</evidence>
<comment type="caution">
    <text evidence="3">The sequence shown here is derived from an EMBL/GenBank/DDBJ whole genome shotgun (WGS) entry which is preliminary data.</text>
</comment>
<gene>
    <name evidence="3" type="primary">TRDN</name>
    <name evidence="3" type="ORF">N1851_014091</name>
</gene>
<evidence type="ECO:0000313" key="4">
    <source>
        <dbReference type="Proteomes" id="UP001174136"/>
    </source>
</evidence>
<keyword evidence="4" id="KW-1185">Reference proteome</keyword>
<dbReference type="InterPro" id="IPR010798">
    <property type="entry name" value="Triadin"/>
</dbReference>
<dbReference type="Proteomes" id="UP001174136">
    <property type="component" value="Unassembled WGS sequence"/>
</dbReference>
<name>A0AA47P327_MERPO</name>
<keyword evidence="2" id="KW-1133">Transmembrane helix</keyword>
<proteinExistence type="predicted"/>
<reference evidence="3" key="1">
    <citation type="journal article" date="2023" name="Front. Mar. Sci.">
        <title>A new Merluccius polli reference genome to investigate the effects of global change in West African waters.</title>
        <authorList>
            <person name="Mateo J.L."/>
            <person name="Blanco-Fernandez C."/>
            <person name="Garcia-Vazquez E."/>
            <person name="Machado-Schiaffino G."/>
        </authorList>
    </citation>
    <scope>NUCLEOTIDE SEQUENCE</scope>
    <source>
        <strain evidence="3">C29</strain>
        <tissue evidence="3">Fin</tissue>
    </source>
</reference>
<evidence type="ECO:0000313" key="3">
    <source>
        <dbReference type="EMBL" id="KAK0146585.1"/>
    </source>
</evidence>
<keyword evidence="2" id="KW-0812">Transmembrane</keyword>
<dbReference type="AlphaFoldDB" id="A0AA47P327"/>
<dbReference type="GO" id="GO:0033017">
    <property type="term" value="C:sarcoplasmic reticulum membrane"/>
    <property type="evidence" value="ECO:0007669"/>
    <property type="project" value="UniProtKB-SubCell"/>
</dbReference>
<accession>A0AA47P327</accession>
<sequence length="294" mass="32274">MAGIVGSIGSYDENVEQWSSYTERFECFVIANKIEDETLVPTFLTVMGPKTYNLLRCLVQPDKPGAKSYEAIVATLATHFSPKPLVIAERLRFHKRNQEEGESVAVFVAALRRLAEHCEFGAVLNDTIRDRLVCGMRCEAAQKRLLTESALTLDHAMEISVSMELAARDAHQLSTVRSSTTTMVIDAKSGDGSSHLSPKKSFMDNFYSTFSSPIAWVLVLALIITWSCVFVIMFDMMDYKTLSGGLTKLGSDPMKAVNDAVEGSSNVLTKILIFAANLIAPDEDEVAAMTAPQT</sequence>
<dbReference type="PANTHER" id="PTHR14106:SF0">
    <property type="entry name" value="TRIADIN"/>
    <property type="match status" value="1"/>
</dbReference>
<dbReference type="GO" id="GO:0005102">
    <property type="term" value="F:signaling receptor binding"/>
    <property type="evidence" value="ECO:0007669"/>
    <property type="project" value="InterPro"/>
</dbReference>
<feature type="transmembrane region" description="Helical" evidence="2">
    <location>
        <begin position="214"/>
        <end position="234"/>
    </location>
</feature>
<dbReference type="PANTHER" id="PTHR14106">
    <property type="entry name" value="TRIADIN"/>
    <property type="match status" value="1"/>
</dbReference>